<dbReference type="Proteomes" id="UP000184368">
    <property type="component" value="Unassembled WGS sequence"/>
</dbReference>
<proteinExistence type="predicted"/>
<evidence type="ECO:0000313" key="2">
    <source>
        <dbReference type="EMBL" id="SHE43815.1"/>
    </source>
</evidence>
<reference evidence="2 3" key="1">
    <citation type="submission" date="2016-11" db="EMBL/GenBank/DDBJ databases">
        <authorList>
            <person name="Jaros S."/>
            <person name="Januszkiewicz K."/>
            <person name="Wedrychowicz H."/>
        </authorList>
    </citation>
    <scope>NUCLEOTIDE SEQUENCE [LARGE SCALE GENOMIC DNA]</scope>
    <source>
        <strain evidence="2 3">DSM 26897</strain>
    </source>
</reference>
<organism evidence="2 3">
    <name type="scientific">Cnuella takakiae</name>
    <dbReference type="NCBI Taxonomy" id="1302690"/>
    <lineage>
        <taxon>Bacteria</taxon>
        <taxon>Pseudomonadati</taxon>
        <taxon>Bacteroidota</taxon>
        <taxon>Chitinophagia</taxon>
        <taxon>Chitinophagales</taxon>
        <taxon>Chitinophagaceae</taxon>
        <taxon>Cnuella</taxon>
    </lineage>
</organism>
<dbReference type="Gene3D" id="3.40.390.10">
    <property type="entry name" value="Collagenase (Catalytic Domain)"/>
    <property type="match status" value="1"/>
</dbReference>
<evidence type="ECO:0008006" key="4">
    <source>
        <dbReference type="Google" id="ProtNLM"/>
    </source>
</evidence>
<dbReference type="CDD" id="cd20169">
    <property type="entry name" value="Peptidase_M90_mtfA"/>
    <property type="match status" value="1"/>
</dbReference>
<dbReference type="GO" id="GO:0004177">
    <property type="term" value="F:aminopeptidase activity"/>
    <property type="evidence" value="ECO:0007669"/>
    <property type="project" value="TreeGrafter"/>
</dbReference>
<protein>
    <recommendedName>
        <fullName evidence="4">Peptidase</fullName>
    </recommendedName>
</protein>
<dbReference type="Pfam" id="PF06167">
    <property type="entry name" value="Peptidase_M90"/>
    <property type="match status" value="1"/>
</dbReference>
<dbReference type="InterPro" id="IPR042252">
    <property type="entry name" value="MtfA_N"/>
</dbReference>
<dbReference type="GO" id="GO:0008237">
    <property type="term" value="F:metallopeptidase activity"/>
    <property type="evidence" value="ECO:0007669"/>
    <property type="project" value="InterPro"/>
</dbReference>
<evidence type="ECO:0000313" key="3">
    <source>
        <dbReference type="Proteomes" id="UP000184368"/>
    </source>
</evidence>
<dbReference type="EMBL" id="FQUO01000001">
    <property type="protein sequence ID" value="SHE43815.1"/>
    <property type="molecule type" value="Genomic_DNA"/>
</dbReference>
<feature type="transmembrane region" description="Helical" evidence="1">
    <location>
        <begin position="6"/>
        <end position="22"/>
    </location>
</feature>
<keyword evidence="1" id="KW-1133">Transmembrane helix</keyword>
<dbReference type="SUPFAM" id="SSF55486">
    <property type="entry name" value="Metalloproteases ('zincins'), catalytic domain"/>
    <property type="match status" value="1"/>
</dbReference>
<dbReference type="PANTHER" id="PTHR30164:SF2">
    <property type="entry name" value="PROTEIN MTFA"/>
    <property type="match status" value="1"/>
</dbReference>
<dbReference type="PANTHER" id="PTHR30164">
    <property type="entry name" value="MTFA PEPTIDASE"/>
    <property type="match status" value="1"/>
</dbReference>
<sequence>MITVLQIVLVTLMLMLLLYLVYRPKRVVFSDLPANYEEMLEDYVRFYAHLDAGDKKHFAERFRRFLASVRITGANAEVEDLDRVLIGAAAIIPVFHIPDWDYINLREVLLYPGNFNNDYEQEGRNRLYSGMVGNGSLEQMMILNKWELRQGFINGHSDSNTAIHEFVHLIDKMDGTLDGVPELLLLRQYVPQWKELLEAEMQAIRMGMSDVKAYGATSPVECFAVLSEYFFEQPERFRERHPELAELMERIYVRRQNS</sequence>
<keyword evidence="1" id="KW-0812">Transmembrane</keyword>
<dbReference type="RefSeq" id="WP_083596310.1">
    <property type="nucleotide sequence ID" value="NZ_FQUO01000001.1"/>
</dbReference>
<keyword evidence="1" id="KW-0472">Membrane</keyword>
<dbReference type="GO" id="GO:0005829">
    <property type="term" value="C:cytosol"/>
    <property type="evidence" value="ECO:0007669"/>
    <property type="project" value="TreeGrafter"/>
</dbReference>
<dbReference type="Gene3D" id="1.10.472.150">
    <property type="entry name" value="Glucose-regulated metallo-peptidase M90, N-terminal domain"/>
    <property type="match status" value="1"/>
</dbReference>
<dbReference type="OrthoDB" id="9786424at2"/>
<keyword evidence="3" id="KW-1185">Reference proteome</keyword>
<gene>
    <name evidence="2" type="ORF">SAMN05444008_101410</name>
</gene>
<name>A0A1M4THD6_9BACT</name>
<dbReference type="InterPro" id="IPR024079">
    <property type="entry name" value="MetalloPept_cat_dom_sf"/>
</dbReference>
<evidence type="ECO:0000256" key="1">
    <source>
        <dbReference type="SAM" id="Phobius"/>
    </source>
</evidence>
<dbReference type="AlphaFoldDB" id="A0A1M4THD6"/>
<dbReference type="InterPro" id="IPR010384">
    <property type="entry name" value="MtfA_fam"/>
</dbReference>
<dbReference type="STRING" id="1302690.BUE76_01610"/>
<accession>A0A1M4THD6</accession>